<dbReference type="PANTHER" id="PTHR43143">
    <property type="entry name" value="METALLOPHOSPHOESTERASE, CALCINEURIN SUPERFAMILY"/>
    <property type="match status" value="1"/>
</dbReference>
<dbReference type="Pfam" id="PF16371">
    <property type="entry name" value="MetallophosN"/>
    <property type="match status" value="1"/>
</dbReference>
<keyword evidence="5" id="KW-1185">Reference proteome</keyword>
<dbReference type="Proteomes" id="UP000192980">
    <property type="component" value="Unassembled WGS sequence"/>
</dbReference>
<dbReference type="EMBL" id="FXAU01000001">
    <property type="protein sequence ID" value="SMG09709.1"/>
    <property type="molecule type" value="Genomic_DNA"/>
</dbReference>
<dbReference type="STRING" id="561061.SAMN05660862_0478"/>
<dbReference type="InterPro" id="IPR004843">
    <property type="entry name" value="Calcineurin-like_PHP"/>
</dbReference>
<evidence type="ECO:0000259" key="2">
    <source>
        <dbReference type="Pfam" id="PF16370"/>
    </source>
</evidence>
<dbReference type="InterPro" id="IPR032285">
    <property type="entry name" value="Metallophos_N"/>
</dbReference>
<name>A0A1X7I628_9SPHI</name>
<feature type="domain" description="Calcineurin-like phosphoesterase" evidence="1">
    <location>
        <begin position="119"/>
        <end position="310"/>
    </location>
</feature>
<dbReference type="Pfam" id="PF16370">
    <property type="entry name" value="MetallophosC"/>
    <property type="match status" value="1"/>
</dbReference>
<proteinExistence type="predicted"/>
<dbReference type="SUPFAM" id="SSF56300">
    <property type="entry name" value="Metallo-dependent phosphatases"/>
    <property type="match status" value="1"/>
</dbReference>
<dbReference type="Gene3D" id="3.60.21.10">
    <property type="match status" value="1"/>
</dbReference>
<feature type="domain" description="Calcineurin-like phosphoesterase C-terminal" evidence="2">
    <location>
        <begin position="323"/>
        <end position="470"/>
    </location>
</feature>
<dbReference type="GO" id="GO:0016787">
    <property type="term" value="F:hydrolase activity"/>
    <property type="evidence" value="ECO:0007669"/>
    <property type="project" value="InterPro"/>
</dbReference>
<dbReference type="InterPro" id="IPR051918">
    <property type="entry name" value="STPP_CPPED1"/>
</dbReference>
<evidence type="ECO:0000259" key="3">
    <source>
        <dbReference type="Pfam" id="PF16371"/>
    </source>
</evidence>
<sequence length="479" mass="53956">MKGRLRVFLLFATFICWAHIMLAKSVSGVVKTVDGRAVAGVSVSDGFAVVQTDSEGAYQLMTAPQAIHIFITIPAGYSMGKARGIPQFYQALNTADDKAQTYDFYVQKTTSDEKHAMVAIGDPQVYKDRDVRVCDSYMEDLMQHVKTSLPGLPVHGMVLGDITGDKPALLNPVKELFARTSLPFFYVKGNHDLELGTRSHETASVLFQANFGPTYYSFNRGKIHYIVLDDVFYLGKGASYVGYLSEEVLAWLQQDLKFVSPGSTVVVALHIPTSTVYFRKNDAQQVLQNAAVLYAILANYRVHIISGHTHLHDHHHPAPNIWEHTQASVSGIFWQGPECADGTPPGYTVYLADGDELSWYYKAIGSPADIQFRTYPVGTNPERMEEITALVWNYDPHWKVVWYEDGIYMGDMENYVGRDPQTTADIVKNKSSYDYSWIWTTETNHLFAAKPKKVNSKIQIEVQDRFGKKYTTYVQHKKD</sequence>
<evidence type="ECO:0000313" key="4">
    <source>
        <dbReference type="EMBL" id="SMG09709.1"/>
    </source>
</evidence>
<dbReference type="InterPro" id="IPR032288">
    <property type="entry name" value="Metallophos_C"/>
</dbReference>
<gene>
    <name evidence="4" type="ORF">SAMN05660862_0478</name>
</gene>
<evidence type="ECO:0000259" key="1">
    <source>
        <dbReference type="Pfam" id="PF00149"/>
    </source>
</evidence>
<organism evidence="4 5">
    <name type="scientific">Sphingobacterium psychroaquaticum</name>
    <dbReference type="NCBI Taxonomy" id="561061"/>
    <lineage>
        <taxon>Bacteria</taxon>
        <taxon>Pseudomonadati</taxon>
        <taxon>Bacteroidota</taxon>
        <taxon>Sphingobacteriia</taxon>
        <taxon>Sphingobacteriales</taxon>
        <taxon>Sphingobacteriaceae</taxon>
        <taxon>Sphingobacterium</taxon>
    </lineage>
</organism>
<dbReference type="Pfam" id="PF00149">
    <property type="entry name" value="Metallophos"/>
    <property type="match status" value="1"/>
</dbReference>
<dbReference type="InterPro" id="IPR029052">
    <property type="entry name" value="Metallo-depent_PP-like"/>
</dbReference>
<reference evidence="4 5" key="1">
    <citation type="submission" date="2017-04" db="EMBL/GenBank/DDBJ databases">
        <authorList>
            <person name="Afonso C.L."/>
            <person name="Miller P.J."/>
            <person name="Scott M.A."/>
            <person name="Spackman E."/>
            <person name="Goraichik I."/>
            <person name="Dimitrov K.M."/>
            <person name="Suarez D.L."/>
            <person name="Swayne D.E."/>
        </authorList>
    </citation>
    <scope>NUCLEOTIDE SEQUENCE [LARGE SCALE GENOMIC DNA]</scope>
    <source>
        <strain evidence="4 5">DSM 22418</strain>
    </source>
</reference>
<protein>
    <submittedName>
        <fullName evidence="4">Calcineurin-like phosphoesterase</fullName>
    </submittedName>
</protein>
<dbReference type="InterPro" id="IPR008969">
    <property type="entry name" value="CarboxyPept-like_regulatory"/>
</dbReference>
<accession>A0A1X7I628</accession>
<dbReference type="SUPFAM" id="SSF49464">
    <property type="entry name" value="Carboxypeptidase regulatory domain-like"/>
    <property type="match status" value="1"/>
</dbReference>
<dbReference type="AlphaFoldDB" id="A0A1X7I628"/>
<evidence type="ECO:0000313" key="5">
    <source>
        <dbReference type="Proteomes" id="UP000192980"/>
    </source>
</evidence>
<feature type="domain" description="Calcineurin-like phosphoesterase N-terminal" evidence="3">
    <location>
        <begin position="31"/>
        <end position="104"/>
    </location>
</feature>
<dbReference type="PANTHER" id="PTHR43143:SF1">
    <property type="entry name" value="SERINE_THREONINE-PROTEIN PHOSPHATASE CPPED1"/>
    <property type="match status" value="1"/>
</dbReference>